<evidence type="ECO:0000313" key="3">
    <source>
        <dbReference type="Proteomes" id="UP000189703"/>
    </source>
</evidence>
<organism evidence="3 4">
    <name type="scientific">Nelumbo nucifera</name>
    <name type="common">Sacred lotus</name>
    <dbReference type="NCBI Taxonomy" id="4432"/>
    <lineage>
        <taxon>Eukaryota</taxon>
        <taxon>Viridiplantae</taxon>
        <taxon>Streptophyta</taxon>
        <taxon>Embryophyta</taxon>
        <taxon>Tracheophyta</taxon>
        <taxon>Spermatophyta</taxon>
        <taxon>Magnoliopsida</taxon>
        <taxon>Proteales</taxon>
        <taxon>Nelumbonaceae</taxon>
        <taxon>Nelumbo</taxon>
    </lineage>
</organism>
<evidence type="ECO:0000256" key="2">
    <source>
        <dbReference type="ARBA" id="ARBA00022737"/>
    </source>
</evidence>
<dbReference type="PANTHER" id="PTHR47926">
    <property type="entry name" value="PENTATRICOPEPTIDE REPEAT-CONTAINING PROTEIN"/>
    <property type="match status" value="1"/>
</dbReference>
<dbReference type="Proteomes" id="UP000189703">
    <property type="component" value="Unplaced"/>
</dbReference>
<keyword evidence="2" id="KW-0677">Repeat</keyword>
<dbReference type="Gene3D" id="1.25.40.10">
    <property type="entry name" value="Tetratricopeptide repeat domain"/>
    <property type="match status" value="4"/>
</dbReference>
<dbReference type="GeneID" id="104595951"/>
<dbReference type="GO" id="GO:0009451">
    <property type="term" value="P:RNA modification"/>
    <property type="evidence" value="ECO:0007669"/>
    <property type="project" value="InterPro"/>
</dbReference>
<sequence length="594" mass="66983">MEQRATAQCLSLLPKLSSLKEVKQIHAHMIKTALDQFPYEVSKVVEFTSLSVTPQSFAYARELFYRIQNPNLFLYNTMIRGCLINKRSEEATFLYIRMRGENLLPNNFTFPFVLRAFEDKLDLKGGKEVHGCILRTGLGSDLYVLTTLLNMYSVCGGSMKATTKVFEEMPLKDVVSWNCMVSGHVRHGSLELARTYFDHAPARSLVSWNSILSGYANSGRIEEAERLFMEMPKKDTASWNSLISGYLRIGDLNSAERLFDRMPARDVVSWTAMIDGYVKNGHYDRSLALFHQMQLAEIEPSEVTLLSVLTSCASLGALELGKWVHAYIKKIGFSIETNLGTALIDMYAKCGNMEKGLEVFFNLGTKKDVITWTAVISGLAINGKCREALEFFNRMVTEGIKPDRVTFLGVLCACAHAGFVKDGFHYFDSMNKDYLLVPRMEHYGCMVDLLGRAGLLEEAMEFVKAMPFEPDPVIWGSLFGACQMHKNLELGEQVMERLSKMDPWNKGNLVTLSNIYAATSRWDDVAKTRKKMKEKGTRRTPGCSSIEVNFHVHEFVSGDSSHLRSKETYEMLDLLAGRMKVAGCLPNDVLLLED</sequence>
<dbReference type="Pfam" id="PF20431">
    <property type="entry name" value="E_motif"/>
    <property type="match status" value="1"/>
</dbReference>
<reference evidence="4" key="1">
    <citation type="submission" date="2025-08" db="UniProtKB">
        <authorList>
            <consortium name="RefSeq"/>
        </authorList>
    </citation>
    <scope>IDENTIFICATION</scope>
</reference>
<dbReference type="FunFam" id="1.25.40.10:FF:000348">
    <property type="entry name" value="Pentatricopeptide repeat-containing protein chloroplastic"/>
    <property type="match status" value="1"/>
</dbReference>
<dbReference type="InterPro" id="IPR011990">
    <property type="entry name" value="TPR-like_helical_dom_sf"/>
</dbReference>
<dbReference type="PANTHER" id="PTHR47926:SF537">
    <property type="entry name" value="PENTACOTRIPEPTIDE-REPEAT REGION OF PRORP DOMAIN-CONTAINING PROTEIN"/>
    <property type="match status" value="1"/>
</dbReference>
<evidence type="ECO:0000313" key="4">
    <source>
        <dbReference type="RefSeq" id="XP_010255202.1"/>
    </source>
</evidence>
<dbReference type="OrthoDB" id="185373at2759"/>
<dbReference type="Pfam" id="PF13041">
    <property type="entry name" value="PPR_2"/>
    <property type="match status" value="3"/>
</dbReference>
<protein>
    <submittedName>
        <fullName evidence="4">Pentatricopeptide repeat-containing protein At1g08070, chloroplastic-like</fullName>
    </submittedName>
</protein>
<dbReference type="RefSeq" id="XP_010255202.1">
    <property type="nucleotide sequence ID" value="XM_010256900.1"/>
</dbReference>
<dbReference type="OMA" id="CHHEAIR"/>
<dbReference type="FunFam" id="1.25.40.10:FF:000690">
    <property type="entry name" value="Pentatricopeptide repeat-containing protein"/>
    <property type="match status" value="1"/>
</dbReference>
<proteinExistence type="inferred from homology"/>
<dbReference type="InterPro" id="IPR002885">
    <property type="entry name" value="PPR_rpt"/>
</dbReference>
<dbReference type="InterPro" id="IPR046960">
    <property type="entry name" value="PPR_At4g14850-like_plant"/>
</dbReference>
<comment type="similarity">
    <text evidence="1">Belongs to the PPR family. PCMP-H subfamily.</text>
</comment>
<keyword evidence="3" id="KW-1185">Reference proteome</keyword>
<dbReference type="AlphaFoldDB" id="A0A1U7ZM97"/>
<dbReference type="KEGG" id="nnu:104595951"/>
<evidence type="ECO:0000256" key="1">
    <source>
        <dbReference type="ARBA" id="ARBA00006643"/>
    </source>
</evidence>
<dbReference type="GO" id="GO:0003729">
    <property type="term" value="F:mRNA binding"/>
    <property type="evidence" value="ECO:0007669"/>
    <property type="project" value="UniProtKB-ARBA"/>
</dbReference>
<accession>A0A1U7ZM97</accession>
<name>A0A1U7ZM97_NELNU</name>
<dbReference type="PROSITE" id="PS51375">
    <property type="entry name" value="PPR"/>
    <property type="match status" value="4"/>
</dbReference>
<dbReference type="eggNOG" id="KOG4197">
    <property type="taxonomic scope" value="Eukaryota"/>
</dbReference>
<dbReference type="Pfam" id="PF01535">
    <property type="entry name" value="PPR"/>
    <property type="match status" value="4"/>
</dbReference>
<gene>
    <name evidence="4" type="primary">LOC104595951</name>
</gene>
<dbReference type="NCBIfam" id="TIGR00756">
    <property type="entry name" value="PPR"/>
    <property type="match status" value="6"/>
</dbReference>
<dbReference type="InterPro" id="IPR046848">
    <property type="entry name" value="E_motif"/>
</dbReference>